<dbReference type="STRING" id="1054147.F4PYG6"/>
<dbReference type="PANTHER" id="PTHR37739:SF8">
    <property type="entry name" value="KINESIN-LIKE PROTEIN KIN-12D"/>
    <property type="match status" value="1"/>
</dbReference>
<evidence type="ECO:0000256" key="6">
    <source>
        <dbReference type="ARBA" id="ARBA00022840"/>
    </source>
</evidence>
<protein>
    <submittedName>
        <fullName evidence="16">Kinesin-14</fullName>
    </submittedName>
</protein>
<feature type="region of interest" description="Disordered" evidence="14">
    <location>
        <begin position="1084"/>
        <end position="1118"/>
    </location>
</feature>
<evidence type="ECO:0000313" key="17">
    <source>
        <dbReference type="Proteomes" id="UP000007797"/>
    </source>
</evidence>
<organism evidence="16 17">
    <name type="scientific">Cavenderia fasciculata</name>
    <name type="common">Slime mold</name>
    <name type="synonym">Dictyostelium fasciculatum</name>
    <dbReference type="NCBI Taxonomy" id="261658"/>
    <lineage>
        <taxon>Eukaryota</taxon>
        <taxon>Amoebozoa</taxon>
        <taxon>Evosea</taxon>
        <taxon>Eumycetozoa</taxon>
        <taxon>Dictyostelia</taxon>
        <taxon>Acytosteliales</taxon>
        <taxon>Cavenderiaceae</taxon>
        <taxon>Cavenderia</taxon>
    </lineage>
</organism>
<dbReference type="PRINTS" id="PR00380">
    <property type="entry name" value="KINESINHEAVY"/>
</dbReference>
<keyword evidence="2" id="KW-0813">Transport</keyword>
<evidence type="ECO:0000256" key="12">
    <source>
        <dbReference type="PROSITE-ProRule" id="PRU00283"/>
    </source>
</evidence>
<dbReference type="GO" id="GO:0008017">
    <property type="term" value="F:microtubule binding"/>
    <property type="evidence" value="ECO:0007669"/>
    <property type="project" value="InterPro"/>
</dbReference>
<evidence type="ECO:0000256" key="5">
    <source>
        <dbReference type="ARBA" id="ARBA00022741"/>
    </source>
</evidence>
<keyword evidence="4" id="KW-0493">Microtubule</keyword>
<feature type="compositionally biased region" description="Low complexity" evidence="14">
    <location>
        <begin position="1225"/>
        <end position="1245"/>
    </location>
</feature>
<dbReference type="InterPro" id="IPR019821">
    <property type="entry name" value="Kinesin_motor_CS"/>
</dbReference>
<evidence type="ECO:0000256" key="14">
    <source>
        <dbReference type="SAM" id="MobiDB-lite"/>
    </source>
</evidence>
<dbReference type="KEGG" id="dfa:DFA_02017"/>
<feature type="compositionally biased region" description="Polar residues" evidence="14">
    <location>
        <begin position="552"/>
        <end position="576"/>
    </location>
</feature>
<keyword evidence="3" id="KW-0963">Cytoplasm</keyword>
<dbReference type="GeneID" id="14871354"/>
<dbReference type="OMA" id="DDADCLM"/>
<feature type="domain" description="Kinesin motor" evidence="15">
    <location>
        <begin position="9"/>
        <end position="340"/>
    </location>
</feature>
<dbReference type="GO" id="GO:0007010">
    <property type="term" value="P:cytoskeleton organization"/>
    <property type="evidence" value="ECO:0007669"/>
    <property type="project" value="UniProtKB-ARBA"/>
</dbReference>
<evidence type="ECO:0000313" key="16">
    <source>
        <dbReference type="EMBL" id="EGG19232.1"/>
    </source>
</evidence>
<dbReference type="SMART" id="SM00129">
    <property type="entry name" value="KISc"/>
    <property type="match status" value="1"/>
</dbReference>
<comment type="similarity">
    <text evidence="11">Belongs to the TRAFAC class myosin-kinesin ATPase superfamily. Kinesin family. KIN-5/BimC subfamily.</text>
</comment>
<feature type="region of interest" description="Disordered" evidence="14">
    <location>
        <begin position="1132"/>
        <end position="1205"/>
    </location>
</feature>
<feature type="region of interest" description="Disordered" evidence="14">
    <location>
        <begin position="552"/>
        <end position="578"/>
    </location>
</feature>
<dbReference type="Gene3D" id="3.40.850.10">
    <property type="entry name" value="Kinesin motor domain"/>
    <property type="match status" value="1"/>
</dbReference>
<dbReference type="Proteomes" id="UP000007797">
    <property type="component" value="Unassembled WGS sequence"/>
</dbReference>
<evidence type="ECO:0000256" key="10">
    <source>
        <dbReference type="ARBA" id="ARBA00034488"/>
    </source>
</evidence>
<comment type="subcellular location">
    <subcellularLocation>
        <location evidence="1">Cytoplasm</location>
        <location evidence="1">Cytoskeleton</location>
    </subcellularLocation>
</comment>
<keyword evidence="7 13" id="KW-0175">Coiled coil</keyword>
<dbReference type="GO" id="GO:0007018">
    <property type="term" value="P:microtubule-based movement"/>
    <property type="evidence" value="ECO:0007669"/>
    <property type="project" value="InterPro"/>
</dbReference>
<dbReference type="RefSeq" id="XP_004357503.1">
    <property type="nucleotide sequence ID" value="XM_004357446.1"/>
</dbReference>
<dbReference type="OrthoDB" id="30947at2759"/>
<dbReference type="InterPro" id="IPR036961">
    <property type="entry name" value="Kinesin_motor_dom_sf"/>
</dbReference>
<dbReference type="PROSITE" id="PS50067">
    <property type="entry name" value="KINESIN_MOTOR_2"/>
    <property type="match status" value="1"/>
</dbReference>
<name>F4PYG6_CACFS</name>
<dbReference type="PANTHER" id="PTHR37739">
    <property type="entry name" value="KINESIN-LIKE PROTEIN KIN-12D"/>
    <property type="match status" value="1"/>
</dbReference>
<feature type="coiled-coil region" evidence="13">
    <location>
        <begin position="894"/>
        <end position="953"/>
    </location>
</feature>
<dbReference type="EMBL" id="GL883015">
    <property type="protein sequence ID" value="EGG19232.1"/>
    <property type="molecule type" value="Genomic_DNA"/>
</dbReference>
<gene>
    <name evidence="16" type="primary">kif14</name>
    <name evidence="16" type="ORF">DFA_02017</name>
</gene>
<dbReference type="GO" id="GO:0005874">
    <property type="term" value="C:microtubule"/>
    <property type="evidence" value="ECO:0007669"/>
    <property type="project" value="UniProtKB-KW"/>
</dbReference>
<dbReference type="InterPro" id="IPR044986">
    <property type="entry name" value="KIF15/KIN-12"/>
</dbReference>
<keyword evidence="8 12" id="KW-0505">Motor protein</keyword>
<feature type="compositionally biased region" description="Acidic residues" evidence="14">
    <location>
        <begin position="1087"/>
        <end position="1096"/>
    </location>
</feature>
<feature type="coiled-coil region" evidence="13">
    <location>
        <begin position="667"/>
        <end position="712"/>
    </location>
</feature>
<keyword evidence="6 12" id="KW-0067">ATP-binding</keyword>
<dbReference type="InterPro" id="IPR027417">
    <property type="entry name" value="P-loop_NTPase"/>
</dbReference>
<feature type="coiled-coil region" evidence="13">
    <location>
        <begin position="347"/>
        <end position="374"/>
    </location>
</feature>
<sequence length="1245" mass="143387">MTTDSLNDNVKVCVRTRACLGGEVNKKNCLTSLQGQNAVLLQSKPDPKLFTFDYVADESTSQEQIFDQIARPIIDAHIDGYNGCIFAYGQTGSGKSYTIVGAEESGGVLTSDLRGLIPRTFQYLFDHLNDHHIDSYKCTLSFLELYNENIIDLLDHTQTNLSIREDIKIGVYVEGLKEVEINSPESAMELLRIGTNNRHVAATAMNSSSSRSHSVLTLNLESTTKTEDGLTKTRYSKLRLIDLAGSERQKCTEAAGTRLKEAGSINKSLSVLGNVIRSLVEIANGKPRHVQYRDSKLTFLLKDSLGGNSKTYIIATVSPSDMYHSETLSTLQFAQRAKHVRNIAIVNEEASGNVTLLQMENKRLKEEIYRMQQNGVAAAATAPIDVLPGYPMLQMVDPAAHSFALRNYDLQVLHSTAIDRANKFKEERDMLFNRLRHYKLLIEKKDHFLQSTRFVLKLREETITRLSGKSSLTTYEEDLKEEIAELKKQVAFHPDITKIAIENVELKEIIKERENPDEQLAALKQQIHDLQQEVRILYGEKSELYQQLETISKHPQSQPQQPNKTPIKQIPSTPSTPLVERQKYKELLDNYQLQWEKEKKEIEQQYQSLHQKNIRLFSEYETIKAMHDESEQSLHNLHTTHEKEIEKINSSNDNFVRILKNAHTLQIEQYNKDNSDNNQESNELIKELTVNIEKLENNNNELSSERIKLISELFEKNEQVNQLKIDLESTKLSNQRMSEVFISTPLRSQIKQDGEVEEMKEQEIEEKGPIKFNLPKEEQESIILEKNTMIEQLQNQLEMSKTQLQVYQDELENKDQIIQQFENTNNELLEEKEVLMNEIETLNQNQNTSSLEDDGKNNNNNNGILDIQEIINSKEVQLILNEKQEQLDKLVTIQNENDQTIKSLKQEIKEQNENIINISSQYQQETIDLSSRLSTISETIQKKEQEALDTQKEREMEILNLKSTMSEEFETKQHKLVDSIKVEYERNISLLKGEIEKAVSQHQQLRQQESGWAEKYKELKVDYDQMVDQLETYHTRIAEQYDEIFHLKDKLRSNNNNNNNDYYSSNSNSFSKPKTTIREEDIIIISSDEEEDDDEDKVYRPSPSSLAYHNDPSNSNIDDIDFSKIIVKKEQGDESYQSDDDYDMQQQQEEEELNLSELGNNNNNNSYQQQQQKKVDESKRSSIATNDDDDDQDDEMSGDNAIMSNLSIISQLGELERSFHGNKMNNNNNNNTSTSSSNRSTSFDK</sequence>
<evidence type="ECO:0000256" key="9">
    <source>
        <dbReference type="ARBA" id="ARBA00023212"/>
    </source>
</evidence>
<feature type="coiled-coil region" evidence="13">
    <location>
        <begin position="981"/>
        <end position="1008"/>
    </location>
</feature>
<dbReference type="SUPFAM" id="SSF52540">
    <property type="entry name" value="P-loop containing nucleoside triphosphate hydrolases"/>
    <property type="match status" value="1"/>
</dbReference>
<evidence type="ECO:0000256" key="13">
    <source>
        <dbReference type="SAM" id="Coils"/>
    </source>
</evidence>
<evidence type="ECO:0000256" key="2">
    <source>
        <dbReference type="ARBA" id="ARBA00022448"/>
    </source>
</evidence>
<keyword evidence="5 12" id="KW-0547">Nucleotide-binding</keyword>
<feature type="region of interest" description="Disordered" evidence="14">
    <location>
        <begin position="1217"/>
        <end position="1245"/>
    </location>
</feature>
<evidence type="ECO:0000256" key="3">
    <source>
        <dbReference type="ARBA" id="ARBA00022490"/>
    </source>
</evidence>
<feature type="coiled-coil region" evidence="13">
    <location>
        <begin position="776"/>
        <end position="845"/>
    </location>
</feature>
<feature type="coiled-coil region" evidence="13">
    <location>
        <begin position="581"/>
        <end position="612"/>
    </location>
</feature>
<evidence type="ECO:0000256" key="8">
    <source>
        <dbReference type="ARBA" id="ARBA00023175"/>
    </source>
</evidence>
<dbReference type="AlphaFoldDB" id="F4PYG6"/>
<accession>F4PYG6</accession>
<dbReference type="PROSITE" id="PS00411">
    <property type="entry name" value="KINESIN_MOTOR_1"/>
    <property type="match status" value="1"/>
</dbReference>
<evidence type="ECO:0000256" key="11">
    <source>
        <dbReference type="ARBA" id="ARBA00034704"/>
    </source>
</evidence>
<evidence type="ECO:0000256" key="1">
    <source>
        <dbReference type="ARBA" id="ARBA00004245"/>
    </source>
</evidence>
<dbReference type="InterPro" id="IPR001752">
    <property type="entry name" value="Kinesin_motor_dom"/>
</dbReference>
<dbReference type="Pfam" id="PF00225">
    <property type="entry name" value="Kinesin"/>
    <property type="match status" value="1"/>
</dbReference>
<feature type="compositionally biased region" description="Low complexity" evidence="14">
    <location>
        <begin position="1155"/>
        <end position="1172"/>
    </location>
</feature>
<evidence type="ECO:0000256" key="7">
    <source>
        <dbReference type="ARBA" id="ARBA00023054"/>
    </source>
</evidence>
<feature type="compositionally biased region" description="Acidic residues" evidence="14">
    <location>
        <begin position="1186"/>
        <end position="1197"/>
    </location>
</feature>
<feature type="coiled-coil region" evidence="13">
    <location>
        <begin position="513"/>
        <end position="540"/>
    </location>
</feature>
<feature type="binding site" evidence="12">
    <location>
        <begin position="89"/>
        <end position="96"/>
    </location>
    <ligand>
        <name>ATP</name>
        <dbReference type="ChEBI" id="CHEBI:30616"/>
    </ligand>
</feature>
<proteinExistence type="inferred from homology"/>
<comment type="similarity">
    <text evidence="10">Belongs to the TRAFAC class myosin-kinesin ATPase superfamily. Kinesin family. KIN-12 subfamily.</text>
</comment>
<keyword evidence="17" id="KW-1185">Reference proteome</keyword>
<feature type="compositionally biased region" description="Acidic residues" evidence="14">
    <location>
        <begin position="1136"/>
        <end position="1154"/>
    </location>
</feature>
<evidence type="ECO:0000256" key="4">
    <source>
        <dbReference type="ARBA" id="ARBA00022701"/>
    </source>
</evidence>
<dbReference type="GO" id="GO:0005524">
    <property type="term" value="F:ATP binding"/>
    <property type="evidence" value="ECO:0007669"/>
    <property type="project" value="UniProtKB-UniRule"/>
</dbReference>
<dbReference type="GO" id="GO:0003777">
    <property type="term" value="F:microtubule motor activity"/>
    <property type="evidence" value="ECO:0007669"/>
    <property type="project" value="InterPro"/>
</dbReference>
<dbReference type="FunFam" id="3.40.850.10:FF:000019">
    <property type="entry name" value="Kinesin-like protein KIN-5D"/>
    <property type="match status" value="1"/>
</dbReference>
<evidence type="ECO:0000259" key="15">
    <source>
        <dbReference type="PROSITE" id="PS50067"/>
    </source>
</evidence>
<reference evidence="17" key="1">
    <citation type="journal article" date="2011" name="Genome Res.">
        <title>Phylogeny-wide analysis of social amoeba genomes highlights ancient origins for complex intercellular communication.</title>
        <authorList>
            <person name="Heidel A.J."/>
            <person name="Lawal H.M."/>
            <person name="Felder M."/>
            <person name="Schilde C."/>
            <person name="Helps N.R."/>
            <person name="Tunggal B."/>
            <person name="Rivero F."/>
            <person name="John U."/>
            <person name="Schleicher M."/>
            <person name="Eichinger L."/>
            <person name="Platzer M."/>
            <person name="Noegel A.A."/>
            <person name="Schaap P."/>
            <person name="Gloeckner G."/>
        </authorList>
    </citation>
    <scope>NUCLEOTIDE SEQUENCE [LARGE SCALE GENOMIC DNA]</scope>
    <source>
        <strain evidence="17">SH3</strain>
    </source>
</reference>
<keyword evidence="9" id="KW-0206">Cytoskeleton</keyword>